<dbReference type="AlphaFoldDB" id="A0AA88KMH0"/>
<dbReference type="Pfam" id="PF03372">
    <property type="entry name" value="Exo_endo_phos"/>
    <property type="match status" value="1"/>
</dbReference>
<dbReference type="GO" id="GO:0000175">
    <property type="term" value="F:3'-5'-RNA exonuclease activity"/>
    <property type="evidence" value="ECO:0007669"/>
    <property type="project" value="TreeGrafter"/>
</dbReference>
<dbReference type="InterPro" id="IPR036691">
    <property type="entry name" value="Endo/exonu/phosph_ase_sf"/>
</dbReference>
<sequence>MSRSSTTILSSPTMTGQRTWFREDQSGNNIELLNQDQTVAGNSSFTLVSYNILAQLYAKHLQVSDPKICDWEQRKERLYQELMSYQADIICLQEMDLYRKYWQSMMKDEGFDSSYVEKTGKRNGCGTFWKRDRFEQVNVLELHLEELENYIEKEELGNEKRFARRDAANLTLLKDLQTGKLLLIVNNHLAWDPAYPEVKLCQMFYILQVAHQWLKKVCQKQGQHHNSINDINSVVSVILCGDYNSLPDSEVYDLITKGRAQIPGKEIKFNKNSELVCDGVENVKSSTHSSHHSHSSKQYLLNPFTPAKSAYFEIYGKEPKFTNYTSTFYGTLDYVFTFNFDWKHGLNTEISLKHIENEDQLKQQHAPQQLQVTDVLGEISLEQAQEFSFIPSLIFPSDHIAHCVKFSWISHNF</sequence>
<comment type="caution">
    <text evidence="2">The sequence shown here is derived from an EMBL/GenBank/DDBJ whole genome shotgun (WGS) entry which is preliminary data.</text>
</comment>
<evidence type="ECO:0000259" key="1">
    <source>
        <dbReference type="Pfam" id="PF03372"/>
    </source>
</evidence>
<dbReference type="InterPro" id="IPR005135">
    <property type="entry name" value="Endo/exonuclease/phosphatase"/>
</dbReference>
<organism evidence="2 3">
    <name type="scientific">Naegleria lovaniensis</name>
    <name type="common">Amoeba</name>
    <dbReference type="NCBI Taxonomy" id="51637"/>
    <lineage>
        <taxon>Eukaryota</taxon>
        <taxon>Discoba</taxon>
        <taxon>Heterolobosea</taxon>
        <taxon>Tetramitia</taxon>
        <taxon>Eutetramitia</taxon>
        <taxon>Vahlkampfiidae</taxon>
        <taxon>Naegleria</taxon>
    </lineage>
</organism>
<dbReference type="Proteomes" id="UP000816034">
    <property type="component" value="Unassembled WGS sequence"/>
</dbReference>
<proteinExistence type="predicted"/>
<dbReference type="Gene3D" id="3.60.10.10">
    <property type="entry name" value="Endonuclease/exonuclease/phosphatase"/>
    <property type="match status" value="1"/>
</dbReference>
<dbReference type="RefSeq" id="XP_044552937.1">
    <property type="nucleotide sequence ID" value="XM_044690322.1"/>
</dbReference>
<dbReference type="InterPro" id="IPR050410">
    <property type="entry name" value="CCR4/nocturin_mRNA_transcr"/>
</dbReference>
<dbReference type="EMBL" id="PYSW02000008">
    <property type="protein sequence ID" value="KAG2388945.1"/>
    <property type="molecule type" value="Genomic_DNA"/>
</dbReference>
<feature type="domain" description="Endonuclease/exonuclease/phosphatase" evidence="1">
    <location>
        <begin position="49"/>
        <end position="343"/>
    </location>
</feature>
<dbReference type="PANTHER" id="PTHR12121:SF36">
    <property type="entry name" value="ENDONUCLEASE_EXONUCLEASE_PHOSPHATASE DOMAIN-CONTAINING PROTEIN"/>
    <property type="match status" value="1"/>
</dbReference>
<gene>
    <name evidence="2" type="ORF">C9374_014345</name>
</gene>
<dbReference type="SUPFAM" id="SSF56219">
    <property type="entry name" value="DNase I-like"/>
    <property type="match status" value="1"/>
</dbReference>
<evidence type="ECO:0000313" key="2">
    <source>
        <dbReference type="EMBL" id="KAG2388945.1"/>
    </source>
</evidence>
<accession>A0AA88KMH0</accession>
<evidence type="ECO:0000313" key="3">
    <source>
        <dbReference type="Proteomes" id="UP000816034"/>
    </source>
</evidence>
<name>A0AA88KMH0_NAELO</name>
<protein>
    <recommendedName>
        <fullName evidence="1">Endonuclease/exonuclease/phosphatase domain-containing protein</fullName>
    </recommendedName>
</protein>
<dbReference type="PANTHER" id="PTHR12121">
    <property type="entry name" value="CARBON CATABOLITE REPRESSOR PROTEIN 4"/>
    <property type="match status" value="1"/>
</dbReference>
<reference evidence="2 3" key="1">
    <citation type="journal article" date="2018" name="BMC Genomics">
        <title>The genome of Naegleria lovaniensis, the basis for a comparative approach to unravel pathogenicity factors of the human pathogenic amoeba N. fowleri.</title>
        <authorList>
            <person name="Liechti N."/>
            <person name="Schurch N."/>
            <person name="Bruggmann R."/>
            <person name="Wittwer M."/>
        </authorList>
    </citation>
    <scope>NUCLEOTIDE SEQUENCE [LARGE SCALE GENOMIC DNA]</scope>
    <source>
        <strain evidence="2 3">ATCC 30569</strain>
    </source>
</reference>
<dbReference type="GeneID" id="68106798"/>
<keyword evidence="3" id="KW-1185">Reference proteome</keyword>